<dbReference type="AlphaFoldDB" id="A0A6A5YGT2"/>
<feature type="repeat" description="ANK" evidence="3">
    <location>
        <begin position="1"/>
        <end position="28"/>
    </location>
</feature>
<dbReference type="PANTHER" id="PTHR24171:SF8">
    <property type="entry name" value="BRCA1-ASSOCIATED RING DOMAIN PROTEIN 1"/>
    <property type="match status" value="1"/>
</dbReference>
<dbReference type="GO" id="GO:0004842">
    <property type="term" value="F:ubiquitin-protein transferase activity"/>
    <property type="evidence" value="ECO:0007669"/>
    <property type="project" value="TreeGrafter"/>
</dbReference>
<proteinExistence type="predicted"/>
<evidence type="ECO:0000256" key="1">
    <source>
        <dbReference type="ARBA" id="ARBA00022737"/>
    </source>
</evidence>
<dbReference type="Pfam" id="PF12796">
    <property type="entry name" value="Ank_2"/>
    <property type="match status" value="1"/>
</dbReference>
<dbReference type="PANTHER" id="PTHR24171">
    <property type="entry name" value="ANKYRIN REPEAT DOMAIN-CONTAINING PROTEIN 39-RELATED"/>
    <property type="match status" value="1"/>
</dbReference>
<evidence type="ECO:0000313" key="5">
    <source>
        <dbReference type="Proteomes" id="UP000799770"/>
    </source>
</evidence>
<dbReference type="InterPro" id="IPR036770">
    <property type="entry name" value="Ankyrin_rpt-contain_sf"/>
</dbReference>
<evidence type="ECO:0000256" key="2">
    <source>
        <dbReference type="ARBA" id="ARBA00023043"/>
    </source>
</evidence>
<dbReference type="Gene3D" id="1.25.40.20">
    <property type="entry name" value="Ankyrin repeat-containing domain"/>
    <property type="match status" value="1"/>
</dbReference>
<keyword evidence="1" id="KW-0677">Repeat</keyword>
<keyword evidence="2 3" id="KW-0040">ANK repeat</keyword>
<dbReference type="Proteomes" id="UP000799770">
    <property type="component" value="Unassembled WGS sequence"/>
</dbReference>
<dbReference type="SUPFAM" id="SSF48403">
    <property type="entry name" value="Ankyrin repeat"/>
    <property type="match status" value="1"/>
</dbReference>
<protein>
    <submittedName>
        <fullName evidence="4">Ankyrin repeat-containing domain protein</fullName>
    </submittedName>
</protein>
<reference evidence="4" key="1">
    <citation type="journal article" date="2020" name="Stud. Mycol.">
        <title>101 Dothideomycetes genomes: a test case for predicting lifestyles and emergence of pathogens.</title>
        <authorList>
            <person name="Haridas S."/>
            <person name="Albert R."/>
            <person name="Binder M."/>
            <person name="Bloem J."/>
            <person name="Labutti K."/>
            <person name="Salamov A."/>
            <person name="Andreopoulos B."/>
            <person name="Baker S."/>
            <person name="Barry K."/>
            <person name="Bills G."/>
            <person name="Bluhm B."/>
            <person name="Cannon C."/>
            <person name="Castanera R."/>
            <person name="Culley D."/>
            <person name="Daum C."/>
            <person name="Ezra D."/>
            <person name="Gonzalez J."/>
            <person name="Henrissat B."/>
            <person name="Kuo A."/>
            <person name="Liang C."/>
            <person name="Lipzen A."/>
            <person name="Lutzoni F."/>
            <person name="Magnuson J."/>
            <person name="Mondo S."/>
            <person name="Nolan M."/>
            <person name="Ohm R."/>
            <person name="Pangilinan J."/>
            <person name="Park H.-J."/>
            <person name="Ramirez L."/>
            <person name="Alfaro M."/>
            <person name="Sun H."/>
            <person name="Tritt A."/>
            <person name="Yoshinaga Y."/>
            <person name="Zwiers L.-H."/>
            <person name="Turgeon B."/>
            <person name="Goodwin S."/>
            <person name="Spatafora J."/>
            <person name="Crous P."/>
            <person name="Grigoriev I."/>
        </authorList>
    </citation>
    <scope>NUCLEOTIDE SEQUENCE</scope>
    <source>
        <strain evidence="4">CBS 627.86</strain>
    </source>
</reference>
<dbReference type="InterPro" id="IPR002110">
    <property type="entry name" value="Ankyrin_rpt"/>
</dbReference>
<organism evidence="4 5">
    <name type="scientific">Lophiotrema nucula</name>
    <dbReference type="NCBI Taxonomy" id="690887"/>
    <lineage>
        <taxon>Eukaryota</taxon>
        <taxon>Fungi</taxon>
        <taxon>Dikarya</taxon>
        <taxon>Ascomycota</taxon>
        <taxon>Pezizomycotina</taxon>
        <taxon>Dothideomycetes</taxon>
        <taxon>Pleosporomycetidae</taxon>
        <taxon>Pleosporales</taxon>
        <taxon>Lophiotremataceae</taxon>
        <taxon>Lophiotrema</taxon>
    </lineage>
</organism>
<evidence type="ECO:0000313" key="4">
    <source>
        <dbReference type="EMBL" id="KAF2105358.1"/>
    </source>
</evidence>
<evidence type="ECO:0000256" key="3">
    <source>
        <dbReference type="PROSITE-ProRule" id="PRU00023"/>
    </source>
</evidence>
<accession>A0A6A5YGT2</accession>
<dbReference type="PROSITE" id="PS50088">
    <property type="entry name" value="ANK_REPEAT"/>
    <property type="match status" value="2"/>
</dbReference>
<name>A0A6A5YGT2_9PLEO</name>
<feature type="non-terminal residue" evidence="4">
    <location>
        <position position="1"/>
    </location>
</feature>
<dbReference type="EMBL" id="ML977383">
    <property type="protein sequence ID" value="KAF2105358.1"/>
    <property type="molecule type" value="Genomic_DNA"/>
</dbReference>
<sequence length="56" mass="6014">LHLAAARGDVRSVKELLEGGSDVNAQDAMGRTALYLAVLRDHEEVVRTLLERGAGI</sequence>
<dbReference type="OrthoDB" id="4772757at2759"/>
<keyword evidence="5" id="KW-1185">Reference proteome</keyword>
<dbReference type="PROSITE" id="PS50297">
    <property type="entry name" value="ANK_REP_REGION"/>
    <property type="match status" value="2"/>
</dbReference>
<dbReference type="SMART" id="SM00248">
    <property type="entry name" value="ANK"/>
    <property type="match status" value="2"/>
</dbReference>
<gene>
    <name evidence="4" type="ORF">BDV96DRAFT_470931</name>
</gene>
<feature type="repeat" description="ANK" evidence="3">
    <location>
        <begin position="29"/>
        <end position="56"/>
    </location>
</feature>
<feature type="non-terminal residue" evidence="4">
    <location>
        <position position="56"/>
    </location>
</feature>
<dbReference type="GO" id="GO:0085020">
    <property type="term" value="P:protein K6-linked ubiquitination"/>
    <property type="evidence" value="ECO:0007669"/>
    <property type="project" value="TreeGrafter"/>
</dbReference>